<accession>A0ABP9LQW0</accession>
<dbReference type="NCBIfam" id="TIGR01733">
    <property type="entry name" value="AA-adenyl-dom"/>
    <property type="match status" value="1"/>
</dbReference>
<protein>
    <recommendedName>
        <fullName evidence="2">AMP-dependent synthetase/ligase domain-containing protein</fullName>
    </recommendedName>
</protein>
<dbReference type="InterPro" id="IPR042099">
    <property type="entry name" value="ANL_N_sf"/>
</dbReference>
<feature type="domain" description="AMP-dependent synthetase/ligase" evidence="2">
    <location>
        <begin position="12"/>
        <end position="355"/>
    </location>
</feature>
<gene>
    <name evidence="3" type="ORF">GCM10023336_74350</name>
</gene>
<keyword evidence="4" id="KW-1185">Reference proteome</keyword>
<organism evidence="3 4">
    <name type="scientific">Streptomyces similanensis</name>
    <dbReference type="NCBI Taxonomy" id="1274988"/>
    <lineage>
        <taxon>Bacteria</taxon>
        <taxon>Bacillati</taxon>
        <taxon>Actinomycetota</taxon>
        <taxon>Actinomycetes</taxon>
        <taxon>Kitasatosporales</taxon>
        <taxon>Streptomycetaceae</taxon>
        <taxon>Streptomyces</taxon>
    </lineage>
</organism>
<dbReference type="PANTHER" id="PTHR45527">
    <property type="entry name" value="NONRIBOSOMAL PEPTIDE SYNTHETASE"/>
    <property type="match status" value="1"/>
</dbReference>
<dbReference type="Gene3D" id="3.30.300.30">
    <property type="match status" value="1"/>
</dbReference>
<evidence type="ECO:0000259" key="2">
    <source>
        <dbReference type="Pfam" id="PF00501"/>
    </source>
</evidence>
<proteinExistence type="predicted"/>
<dbReference type="InterPro" id="IPR020845">
    <property type="entry name" value="AMP-binding_CS"/>
</dbReference>
<dbReference type="EMBL" id="BAABKC010000141">
    <property type="protein sequence ID" value="GAA5080890.1"/>
    <property type="molecule type" value="Genomic_DNA"/>
</dbReference>
<feature type="compositionally biased region" description="Basic and acidic residues" evidence="1">
    <location>
        <begin position="511"/>
        <end position="529"/>
    </location>
</feature>
<comment type="caution">
    <text evidence="3">The sequence shown here is derived from an EMBL/GenBank/DDBJ whole genome shotgun (WGS) entry which is preliminary data.</text>
</comment>
<dbReference type="RefSeq" id="WP_345672458.1">
    <property type="nucleotide sequence ID" value="NZ_BAABKC010000141.1"/>
</dbReference>
<evidence type="ECO:0000313" key="4">
    <source>
        <dbReference type="Proteomes" id="UP001500124"/>
    </source>
</evidence>
<dbReference type="InterPro" id="IPR000873">
    <property type="entry name" value="AMP-dep_synth/lig_dom"/>
</dbReference>
<dbReference type="Gene3D" id="3.40.50.12780">
    <property type="entry name" value="N-terminal domain of ligase-like"/>
    <property type="match status" value="1"/>
</dbReference>
<dbReference type="SUPFAM" id="SSF56801">
    <property type="entry name" value="Acetyl-CoA synthetase-like"/>
    <property type="match status" value="1"/>
</dbReference>
<dbReference type="Proteomes" id="UP001500124">
    <property type="component" value="Unassembled WGS sequence"/>
</dbReference>
<dbReference type="PANTHER" id="PTHR45527:SF1">
    <property type="entry name" value="FATTY ACID SYNTHASE"/>
    <property type="match status" value="1"/>
</dbReference>
<feature type="region of interest" description="Disordered" evidence="1">
    <location>
        <begin position="499"/>
        <end position="535"/>
    </location>
</feature>
<evidence type="ECO:0000256" key="1">
    <source>
        <dbReference type="SAM" id="MobiDB-lite"/>
    </source>
</evidence>
<dbReference type="InterPro" id="IPR045851">
    <property type="entry name" value="AMP-bd_C_sf"/>
</dbReference>
<reference evidence="4" key="1">
    <citation type="journal article" date="2019" name="Int. J. Syst. Evol. Microbiol.">
        <title>The Global Catalogue of Microorganisms (GCM) 10K type strain sequencing project: providing services to taxonomists for standard genome sequencing and annotation.</title>
        <authorList>
            <consortium name="The Broad Institute Genomics Platform"/>
            <consortium name="The Broad Institute Genome Sequencing Center for Infectious Disease"/>
            <person name="Wu L."/>
            <person name="Ma J."/>
        </authorList>
    </citation>
    <scope>NUCLEOTIDE SEQUENCE [LARGE SCALE GENOMIC DNA]</scope>
    <source>
        <strain evidence="4">JCM 18410</strain>
    </source>
</reference>
<dbReference type="InterPro" id="IPR010071">
    <property type="entry name" value="AA_adenyl_dom"/>
</dbReference>
<dbReference type="Pfam" id="PF00501">
    <property type="entry name" value="AMP-binding"/>
    <property type="match status" value="1"/>
</dbReference>
<dbReference type="PROSITE" id="PS00455">
    <property type="entry name" value="AMP_BINDING"/>
    <property type="match status" value="1"/>
</dbReference>
<name>A0ABP9LQW0_9ACTN</name>
<sequence>MSEDTPLIHTAFRAHARSRPEATALRHRDVVLTYAALDRISDALAARLSERGVGPGRIVPLLLSRAPHQVAVELAVLKCGAAYANIDPAWPAGRVGAVLEQVSARLVVTEGGREVGPYPVFEVADVAHVAADAPEFASAPQSGDDPAMIFFTSGTTGTPKGVVVPHRAVTRMFRPGGLPGFGPGHVSPQAAAPMWDMHAYDVWGQLTSGGAVAMFPRTPVLPGMLREQVRTAGVDTMFLTSSLFNLFVDEDLECFDGVRQLIVGGEKLSPHHIRAVLERFPETDLRNGYGPAENCMLTTTHVITPADCAAPEGIPVGRPVPGTEVYVLDEDGRPCRTGQLGEVVAAGNGLAVGYLGHDGLTAEKFPTVTVEGRPVRVYRTGDLGFFDASGTLHFRGRLDRQVKVGGVRIEPAEIEFAARELAGVRDCVVLPLTEPGEQVAGLALCYAASADGPDERAMRAELLRRLPANMVPHVLRRLEHFPLTQNGKVDQAELRRVVASPRPRTRPPGRAGEEGGVRDRAHVSHDVRAGGDLAG</sequence>
<evidence type="ECO:0000313" key="3">
    <source>
        <dbReference type="EMBL" id="GAA5080890.1"/>
    </source>
</evidence>